<dbReference type="UniPathway" id="UPA00378"/>
<feature type="domain" description="Fucosyltransferase N-terminal" evidence="14">
    <location>
        <begin position="41"/>
        <end position="140"/>
    </location>
</feature>
<dbReference type="Pfam" id="PF00852">
    <property type="entry name" value="Glyco_transf_10"/>
    <property type="match status" value="1"/>
</dbReference>
<keyword evidence="10" id="KW-0472">Membrane</keyword>
<dbReference type="STRING" id="6573.A0A210PEQ7"/>
<dbReference type="AlphaFoldDB" id="A0A210PEQ7"/>
<keyword evidence="11" id="KW-0325">Glycoprotein</keyword>
<comment type="similarity">
    <text evidence="3 12">Belongs to the glycosyltransferase 10 family.</text>
</comment>
<dbReference type="InterPro" id="IPR038577">
    <property type="entry name" value="GT10-like_C_sf"/>
</dbReference>
<dbReference type="PANTHER" id="PTHR48438:SF1">
    <property type="entry name" value="ALPHA-(1,3)-FUCOSYLTRANSFERASE C-RELATED"/>
    <property type="match status" value="1"/>
</dbReference>
<evidence type="ECO:0000256" key="8">
    <source>
        <dbReference type="ARBA" id="ARBA00022989"/>
    </source>
</evidence>
<keyword evidence="4 12" id="KW-0328">Glycosyltransferase</keyword>
<evidence type="ECO:0000256" key="6">
    <source>
        <dbReference type="ARBA" id="ARBA00022692"/>
    </source>
</evidence>
<gene>
    <name evidence="15" type="ORF">KP79_PYT23558</name>
</gene>
<dbReference type="EMBL" id="NEDP02076746">
    <property type="protein sequence ID" value="OWF34969.1"/>
    <property type="molecule type" value="Genomic_DNA"/>
</dbReference>
<protein>
    <recommendedName>
        <fullName evidence="12">Fucosyltransferase</fullName>
        <ecNumber evidence="12">2.4.1.-</ecNumber>
    </recommendedName>
</protein>
<evidence type="ECO:0000256" key="4">
    <source>
        <dbReference type="ARBA" id="ARBA00022676"/>
    </source>
</evidence>
<evidence type="ECO:0000256" key="9">
    <source>
        <dbReference type="ARBA" id="ARBA00023034"/>
    </source>
</evidence>
<evidence type="ECO:0000256" key="10">
    <source>
        <dbReference type="ARBA" id="ARBA00023136"/>
    </source>
</evidence>
<comment type="pathway">
    <text evidence="2">Protein modification; protein glycosylation.</text>
</comment>
<keyword evidence="6 12" id="KW-0812">Transmembrane</keyword>
<dbReference type="GO" id="GO:0000139">
    <property type="term" value="C:Golgi membrane"/>
    <property type="evidence" value="ECO:0007669"/>
    <property type="project" value="UniProtKB-SubCell"/>
</dbReference>
<evidence type="ECO:0000259" key="13">
    <source>
        <dbReference type="Pfam" id="PF00852"/>
    </source>
</evidence>
<comment type="caution">
    <text evidence="15">The sequence shown here is derived from an EMBL/GenBank/DDBJ whole genome shotgun (WGS) entry which is preliminary data.</text>
</comment>
<evidence type="ECO:0000256" key="12">
    <source>
        <dbReference type="RuleBase" id="RU003832"/>
    </source>
</evidence>
<keyword evidence="9 12" id="KW-0333">Golgi apparatus</keyword>
<evidence type="ECO:0000313" key="15">
    <source>
        <dbReference type="EMBL" id="OWF34969.1"/>
    </source>
</evidence>
<dbReference type="Gene3D" id="3.40.50.11660">
    <property type="entry name" value="Glycosyl transferase family 10, C-terminal domain"/>
    <property type="match status" value="1"/>
</dbReference>
<dbReference type="PANTHER" id="PTHR48438">
    <property type="entry name" value="ALPHA-(1,3)-FUCOSYLTRANSFERASE C-RELATED"/>
    <property type="match status" value="1"/>
</dbReference>
<dbReference type="Pfam" id="PF17039">
    <property type="entry name" value="Glyco_tran_10_N"/>
    <property type="match status" value="1"/>
</dbReference>
<keyword evidence="5 12" id="KW-0808">Transferase</keyword>
<dbReference type="SUPFAM" id="SSF53756">
    <property type="entry name" value="UDP-Glycosyltransferase/glycogen phosphorylase"/>
    <property type="match status" value="1"/>
</dbReference>
<evidence type="ECO:0000259" key="14">
    <source>
        <dbReference type="Pfam" id="PF17039"/>
    </source>
</evidence>
<evidence type="ECO:0000256" key="2">
    <source>
        <dbReference type="ARBA" id="ARBA00004922"/>
    </source>
</evidence>
<dbReference type="EC" id="2.4.1.-" evidence="12"/>
<comment type="subcellular location">
    <subcellularLocation>
        <location evidence="1">Golgi apparatus membrane</location>
        <topology evidence="1">Single-pass type II membrane protein</topology>
    </subcellularLocation>
    <subcellularLocation>
        <location evidence="12">Golgi apparatus</location>
        <location evidence="12">Golgi stack membrane</location>
        <topology evidence="12">Single-pass type II membrane protein</topology>
    </subcellularLocation>
</comment>
<keyword evidence="7" id="KW-0735">Signal-anchor</keyword>
<dbReference type="FunFam" id="3.40.50.11660:FF:000002">
    <property type="entry name" value="Alpha-(1,3)-fucosyltransferase"/>
    <property type="match status" value="1"/>
</dbReference>
<reference evidence="15 16" key="1">
    <citation type="journal article" date="2017" name="Nat. Ecol. Evol.">
        <title>Scallop genome provides insights into evolution of bilaterian karyotype and development.</title>
        <authorList>
            <person name="Wang S."/>
            <person name="Zhang J."/>
            <person name="Jiao W."/>
            <person name="Li J."/>
            <person name="Xun X."/>
            <person name="Sun Y."/>
            <person name="Guo X."/>
            <person name="Huan P."/>
            <person name="Dong B."/>
            <person name="Zhang L."/>
            <person name="Hu X."/>
            <person name="Sun X."/>
            <person name="Wang J."/>
            <person name="Zhao C."/>
            <person name="Wang Y."/>
            <person name="Wang D."/>
            <person name="Huang X."/>
            <person name="Wang R."/>
            <person name="Lv J."/>
            <person name="Li Y."/>
            <person name="Zhang Z."/>
            <person name="Liu B."/>
            <person name="Lu W."/>
            <person name="Hui Y."/>
            <person name="Liang J."/>
            <person name="Zhou Z."/>
            <person name="Hou R."/>
            <person name="Li X."/>
            <person name="Liu Y."/>
            <person name="Li H."/>
            <person name="Ning X."/>
            <person name="Lin Y."/>
            <person name="Zhao L."/>
            <person name="Xing Q."/>
            <person name="Dou J."/>
            <person name="Li Y."/>
            <person name="Mao J."/>
            <person name="Guo H."/>
            <person name="Dou H."/>
            <person name="Li T."/>
            <person name="Mu C."/>
            <person name="Jiang W."/>
            <person name="Fu Q."/>
            <person name="Fu X."/>
            <person name="Miao Y."/>
            <person name="Liu J."/>
            <person name="Yu Q."/>
            <person name="Li R."/>
            <person name="Liao H."/>
            <person name="Li X."/>
            <person name="Kong Y."/>
            <person name="Jiang Z."/>
            <person name="Chourrout D."/>
            <person name="Li R."/>
            <person name="Bao Z."/>
        </authorList>
    </citation>
    <scope>NUCLEOTIDE SEQUENCE [LARGE SCALE GENOMIC DNA]</scope>
    <source>
        <strain evidence="15 16">PY_sf001</strain>
    </source>
</reference>
<dbReference type="GO" id="GO:0008417">
    <property type="term" value="F:fucosyltransferase activity"/>
    <property type="evidence" value="ECO:0007669"/>
    <property type="project" value="InterPro"/>
</dbReference>
<dbReference type="InterPro" id="IPR031481">
    <property type="entry name" value="Glyco_tran_10_N"/>
</dbReference>
<sequence>MRFHLDRNLLVIALVIIWTVYMNEVRRSLQNVKFLPKTPGTKNIHYWKRPPWVSKDFFYNCKHKCEMTEGEYIPENSDAVIFHTPELWVGQPPAKPKGQIWVFHGLEPPMNYKMSYYNWHNVFNWTMSYRRDADIYQPYGIFQNPTFTKPIQKIFKPWLKKTAAWFVGNCHSQSKREQFVKLLQLYVDVDVYGYCGTRTCIKHGKDHSCLDLLNKSYNFYLSFESSLCRDYVTEKFFKVFKTSNVVPVVRGNAHYNMYGPPGSFIDSANFTSTRKLAQHLSSVAMSEKIFSTFLKFRESYDMHDDFSYPFCELCRRVHNAPAYQRLYNDIGQWLYGSDKVPICIRPKDLS</sequence>
<evidence type="ECO:0000256" key="7">
    <source>
        <dbReference type="ARBA" id="ARBA00022968"/>
    </source>
</evidence>
<evidence type="ECO:0000256" key="5">
    <source>
        <dbReference type="ARBA" id="ARBA00022679"/>
    </source>
</evidence>
<dbReference type="OrthoDB" id="6140949at2759"/>
<keyword evidence="16" id="KW-1185">Reference proteome</keyword>
<proteinExistence type="inferred from homology"/>
<evidence type="ECO:0000313" key="16">
    <source>
        <dbReference type="Proteomes" id="UP000242188"/>
    </source>
</evidence>
<name>A0A210PEQ7_MIZYE</name>
<accession>A0A210PEQ7</accession>
<dbReference type="InterPro" id="IPR055270">
    <property type="entry name" value="Glyco_tran_10_C"/>
</dbReference>
<evidence type="ECO:0000256" key="11">
    <source>
        <dbReference type="ARBA" id="ARBA00023180"/>
    </source>
</evidence>
<feature type="domain" description="Fucosyltransferase C-terminal" evidence="13">
    <location>
        <begin position="160"/>
        <end position="333"/>
    </location>
</feature>
<dbReference type="GO" id="GO:0032580">
    <property type="term" value="C:Golgi cisterna membrane"/>
    <property type="evidence" value="ECO:0007669"/>
    <property type="project" value="UniProtKB-SubCell"/>
</dbReference>
<evidence type="ECO:0000256" key="1">
    <source>
        <dbReference type="ARBA" id="ARBA00004323"/>
    </source>
</evidence>
<dbReference type="Proteomes" id="UP000242188">
    <property type="component" value="Unassembled WGS sequence"/>
</dbReference>
<evidence type="ECO:0000256" key="3">
    <source>
        <dbReference type="ARBA" id="ARBA00008919"/>
    </source>
</evidence>
<organism evidence="15 16">
    <name type="scientific">Mizuhopecten yessoensis</name>
    <name type="common">Japanese scallop</name>
    <name type="synonym">Patinopecten yessoensis</name>
    <dbReference type="NCBI Taxonomy" id="6573"/>
    <lineage>
        <taxon>Eukaryota</taxon>
        <taxon>Metazoa</taxon>
        <taxon>Spiralia</taxon>
        <taxon>Lophotrochozoa</taxon>
        <taxon>Mollusca</taxon>
        <taxon>Bivalvia</taxon>
        <taxon>Autobranchia</taxon>
        <taxon>Pteriomorphia</taxon>
        <taxon>Pectinida</taxon>
        <taxon>Pectinoidea</taxon>
        <taxon>Pectinidae</taxon>
        <taxon>Mizuhopecten</taxon>
    </lineage>
</organism>
<keyword evidence="8" id="KW-1133">Transmembrane helix</keyword>
<dbReference type="InterPro" id="IPR001503">
    <property type="entry name" value="Glyco_trans_10"/>
</dbReference>